<dbReference type="VEuPathDB" id="TriTrypDB:TRSC58_03418"/>
<keyword evidence="2" id="KW-1185">Reference proteome</keyword>
<dbReference type="Proteomes" id="UP000031737">
    <property type="component" value="Unassembled WGS sequence"/>
</dbReference>
<evidence type="ECO:0000313" key="1">
    <source>
        <dbReference type="EMBL" id="ESL08871.1"/>
    </source>
</evidence>
<organism evidence="1 2">
    <name type="scientific">Trypanosoma rangeli SC58</name>
    <dbReference type="NCBI Taxonomy" id="429131"/>
    <lineage>
        <taxon>Eukaryota</taxon>
        <taxon>Discoba</taxon>
        <taxon>Euglenozoa</taxon>
        <taxon>Kinetoplastea</taxon>
        <taxon>Metakinetoplastina</taxon>
        <taxon>Trypanosomatida</taxon>
        <taxon>Trypanosomatidae</taxon>
        <taxon>Trypanosoma</taxon>
        <taxon>Herpetosoma</taxon>
    </lineage>
</organism>
<protein>
    <submittedName>
        <fullName evidence="1">Uncharacterized protein</fullName>
    </submittedName>
</protein>
<proteinExistence type="predicted"/>
<gene>
    <name evidence="1" type="ORF">TRSC58_03418</name>
</gene>
<dbReference type="OrthoDB" id="269777at2759"/>
<dbReference type="EMBL" id="AUPL01003418">
    <property type="protein sequence ID" value="ESL08871.1"/>
    <property type="molecule type" value="Genomic_DNA"/>
</dbReference>
<accession>A0A061J3Z6</accession>
<name>A0A061J3Z6_TRYRA</name>
<reference evidence="1 2" key="1">
    <citation type="submission" date="2013-07" db="EMBL/GenBank/DDBJ databases">
        <authorList>
            <person name="Stoco P.H."/>
            <person name="Wagner G."/>
            <person name="Gerber A."/>
            <person name="Zaha A."/>
            <person name="Thompson C."/>
            <person name="Bartholomeu D.C."/>
            <person name="Luckemeyer D.D."/>
            <person name="Bahia D."/>
            <person name="Loreto E."/>
            <person name="Prestes E.B."/>
            <person name="Lima F.M."/>
            <person name="Rodrigues-Luiz G."/>
            <person name="Vallejo G.A."/>
            <person name="Filho J.F."/>
            <person name="Monteiro K.M."/>
            <person name="Tyler K.M."/>
            <person name="de Almeida L.G."/>
            <person name="Ortiz M.F."/>
            <person name="Siervo M.A."/>
            <person name="de Moraes M.H."/>
            <person name="Cunha O.L."/>
            <person name="Mendonca-Neto R."/>
            <person name="Silva R."/>
            <person name="Teixeira S.M."/>
            <person name="Murta S.M."/>
            <person name="Sincero T.C."/>
            <person name="Mendes T.A."/>
            <person name="Urmenyi T.P."/>
            <person name="Silva V.G."/>
            <person name="da Rocha W.D."/>
            <person name="Andersson B."/>
            <person name="Romanha A.J."/>
            <person name="Steindel M."/>
            <person name="de Vasconcelos A.T."/>
            <person name="Grisard E.C."/>
        </authorList>
    </citation>
    <scope>NUCLEOTIDE SEQUENCE [LARGE SCALE GENOMIC DNA]</scope>
    <source>
        <strain evidence="1 2">SC58</strain>
    </source>
</reference>
<sequence>MPMFPPMFTTDPQRIARLQENYDAGVEREKIPVSLREKLDLEQLTVSAAKLKFLFQNSMESYGPAMKNKKVVDYNLKDAPMKGGKWMGLF</sequence>
<comment type="caution">
    <text evidence="1">The sequence shown here is derived from an EMBL/GenBank/DDBJ whole genome shotgun (WGS) entry which is preliminary data.</text>
</comment>
<evidence type="ECO:0000313" key="2">
    <source>
        <dbReference type="Proteomes" id="UP000031737"/>
    </source>
</evidence>
<dbReference type="AlphaFoldDB" id="A0A061J3Z6"/>